<sequence>MQHVRQHLDCLLKEDCRLKSALYIASHQQSSNSSTTYYHSDPGLDWSSVKANPTANWHVIGWMVCLLLLAITWIVSIITVTKHLRNYYEPQIQRHKLRVLLFPPVYATLAWFSYLRYDYATTIMFFATMFEAFAVFNLYTSLQAYLEPFRQEAAGLKEEKDTKIMFVKNLHLKSMWGMHYRTITDILVFQYPVWSLIDSFMSIFAQLKGRYCEGVYSFKGAYVYLTIINFTSLSIILTALFTYLDVYHREWKRGNVPAHGMFWCVKGPIMFIFYVGEMLLTILTTAGVIQGTDGSHGSIAWPADAVKNGLYVIIICVVMFVDCFMMLRFFGPKDNIQNAARNGQIKKMSYWHAFYDGYISYIPEFFYLVACCGADSFKLMKKRKELKKRKNLEALNGTNNNLSNSSNPTDHLLDNSQNNITVHSDGYKMENLGRSTTTTTADAYQPAMSQQYHPNHSDDSTTNYQTPLQMPDANAYQQNVYSQSNYTTSTQPQPVHHHQQPTFSEPYDQQSPYNPQRQNTYSQQPPF</sequence>
<feature type="transmembrane region" description="Helical" evidence="6">
    <location>
        <begin position="59"/>
        <end position="78"/>
    </location>
</feature>
<evidence type="ECO:0000256" key="3">
    <source>
        <dbReference type="ARBA" id="ARBA00022989"/>
    </source>
</evidence>
<proteinExistence type="predicted"/>
<dbReference type="SMART" id="SM01417">
    <property type="entry name" value="Solute_trans_a"/>
    <property type="match status" value="1"/>
</dbReference>
<dbReference type="EMBL" id="JAAECE010000013">
    <property type="protein sequence ID" value="KAF1796274.1"/>
    <property type="molecule type" value="Genomic_DNA"/>
</dbReference>
<dbReference type="GO" id="GO:0016020">
    <property type="term" value="C:membrane"/>
    <property type="evidence" value="ECO:0007669"/>
    <property type="project" value="UniProtKB-SubCell"/>
</dbReference>
<gene>
    <name evidence="7" type="ORF">FB192DRAFT_1406102</name>
</gene>
<feature type="transmembrane region" description="Helical" evidence="6">
    <location>
        <begin position="310"/>
        <end position="330"/>
    </location>
</feature>
<dbReference type="AlphaFoldDB" id="A0A8H4B6E7"/>
<keyword evidence="2 6" id="KW-0812">Transmembrane</keyword>
<feature type="compositionally biased region" description="Low complexity" evidence="5">
    <location>
        <begin position="393"/>
        <end position="407"/>
    </location>
</feature>
<evidence type="ECO:0000313" key="7">
    <source>
        <dbReference type="EMBL" id="KAF1796274.1"/>
    </source>
</evidence>
<dbReference type="PANTHER" id="PTHR23423">
    <property type="entry name" value="ORGANIC SOLUTE TRANSPORTER-RELATED"/>
    <property type="match status" value="1"/>
</dbReference>
<feature type="transmembrane region" description="Helical" evidence="6">
    <location>
        <begin position="99"/>
        <end position="117"/>
    </location>
</feature>
<evidence type="ECO:0000256" key="2">
    <source>
        <dbReference type="ARBA" id="ARBA00022692"/>
    </source>
</evidence>
<feature type="transmembrane region" description="Helical" evidence="6">
    <location>
        <begin position="358"/>
        <end position="380"/>
    </location>
</feature>
<dbReference type="InterPro" id="IPR005178">
    <property type="entry name" value="Ostalpha/TMEM184C"/>
</dbReference>
<evidence type="ECO:0000256" key="6">
    <source>
        <dbReference type="SAM" id="Phobius"/>
    </source>
</evidence>
<feature type="region of interest" description="Disordered" evidence="5">
    <location>
        <begin position="391"/>
        <end position="419"/>
    </location>
</feature>
<evidence type="ECO:0000313" key="8">
    <source>
        <dbReference type="Proteomes" id="UP000469890"/>
    </source>
</evidence>
<dbReference type="Proteomes" id="UP000469890">
    <property type="component" value="Unassembled WGS sequence"/>
</dbReference>
<evidence type="ECO:0000256" key="1">
    <source>
        <dbReference type="ARBA" id="ARBA00004141"/>
    </source>
</evidence>
<dbReference type="Pfam" id="PF03619">
    <property type="entry name" value="Solute_trans_a"/>
    <property type="match status" value="1"/>
</dbReference>
<comment type="subcellular location">
    <subcellularLocation>
        <location evidence="1">Membrane</location>
        <topology evidence="1">Multi-pass membrane protein</topology>
    </subcellularLocation>
</comment>
<name>A0A8H4B6E7_MUCCL</name>
<protein>
    <submittedName>
        <fullName evidence="7">Organic solute transporter Ostalpha-domain-containing protein</fullName>
    </submittedName>
</protein>
<keyword evidence="3 6" id="KW-1133">Transmembrane helix</keyword>
<feature type="transmembrane region" description="Helical" evidence="6">
    <location>
        <begin position="221"/>
        <end position="244"/>
    </location>
</feature>
<reference evidence="7 8" key="1">
    <citation type="submission" date="2019-09" db="EMBL/GenBank/DDBJ databases">
        <authorList>
            <consortium name="DOE Joint Genome Institute"/>
            <person name="Mondo S.J."/>
            <person name="Navarro-Mendoza M.I."/>
            <person name="Perez-Arques C."/>
            <person name="Panchal S."/>
            <person name="Nicolas F.E."/>
            <person name="Ganguly P."/>
            <person name="Pangilinan J."/>
            <person name="Grigoriev I."/>
            <person name="Heitman J."/>
            <person name="Sanya K."/>
            <person name="Garre V."/>
        </authorList>
    </citation>
    <scope>NUCLEOTIDE SEQUENCE [LARGE SCALE GENOMIC DNA]</scope>
    <source>
        <strain evidence="7 8">MU402</strain>
    </source>
</reference>
<keyword evidence="4 6" id="KW-0472">Membrane</keyword>
<evidence type="ECO:0000256" key="5">
    <source>
        <dbReference type="SAM" id="MobiDB-lite"/>
    </source>
</evidence>
<feature type="transmembrane region" description="Helical" evidence="6">
    <location>
        <begin position="123"/>
        <end position="142"/>
    </location>
</feature>
<evidence type="ECO:0000256" key="4">
    <source>
        <dbReference type="ARBA" id="ARBA00023136"/>
    </source>
</evidence>
<organism evidence="7 8">
    <name type="scientific">Mucor circinelloides f. lusitanicus</name>
    <name type="common">Mucor racemosus var. lusitanicus</name>
    <dbReference type="NCBI Taxonomy" id="29924"/>
    <lineage>
        <taxon>Eukaryota</taxon>
        <taxon>Fungi</taxon>
        <taxon>Fungi incertae sedis</taxon>
        <taxon>Mucoromycota</taxon>
        <taxon>Mucoromycotina</taxon>
        <taxon>Mucoromycetes</taxon>
        <taxon>Mucorales</taxon>
        <taxon>Mucorineae</taxon>
        <taxon>Mucoraceae</taxon>
        <taxon>Mucor</taxon>
    </lineage>
</organism>
<feature type="compositionally biased region" description="Polar residues" evidence="5">
    <location>
        <begin position="507"/>
        <end position="527"/>
    </location>
</feature>
<accession>A0A8H4B6E7</accession>
<comment type="caution">
    <text evidence="7">The sequence shown here is derived from an EMBL/GenBank/DDBJ whole genome shotgun (WGS) entry which is preliminary data.</text>
</comment>
<feature type="region of interest" description="Disordered" evidence="5">
    <location>
        <begin position="485"/>
        <end position="527"/>
    </location>
</feature>
<feature type="transmembrane region" description="Helical" evidence="6">
    <location>
        <begin position="269"/>
        <end position="289"/>
    </location>
</feature>